<dbReference type="SMART" id="SM00448">
    <property type="entry name" value="REC"/>
    <property type="match status" value="1"/>
</dbReference>
<dbReference type="SUPFAM" id="SSF52172">
    <property type="entry name" value="CheY-like"/>
    <property type="match status" value="1"/>
</dbReference>
<comment type="caution">
    <text evidence="4">The sequence shown here is derived from an EMBL/GenBank/DDBJ whole genome shotgun (WGS) entry which is preliminary data.</text>
</comment>
<evidence type="ECO:0000256" key="1">
    <source>
        <dbReference type="ARBA" id="ARBA00022553"/>
    </source>
</evidence>
<dbReference type="InterPro" id="IPR001789">
    <property type="entry name" value="Sig_transdc_resp-reg_receiver"/>
</dbReference>
<name>A0A0E9N3R1_9BACT</name>
<sequence length="118" mass="13046">MKKIIIVDDDDAIRDSAHLILEQQGCLVTIYPDAAAILRGQFNVPDIFLIDKQLPGVDGVSLCEHLKKQERTQDVPVIIMSASPHVEQLAIDAGAAAFIEKPYSIKTLREAVSKYMKT</sequence>
<dbReference type="InterPro" id="IPR050595">
    <property type="entry name" value="Bact_response_regulator"/>
</dbReference>
<dbReference type="InterPro" id="IPR011006">
    <property type="entry name" value="CheY-like_superfamily"/>
</dbReference>
<evidence type="ECO:0000313" key="4">
    <source>
        <dbReference type="EMBL" id="GAO43995.1"/>
    </source>
</evidence>
<dbReference type="Proteomes" id="UP000033121">
    <property type="component" value="Unassembled WGS sequence"/>
</dbReference>
<reference evidence="4 5" key="1">
    <citation type="submission" date="2015-04" db="EMBL/GenBank/DDBJ databases">
        <title>Whole genome shotgun sequence of Flavihumibacter petaseus NBRC 106054.</title>
        <authorList>
            <person name="Miyazawa S."/>
            <person name="Hosoyama A."/>
            <person name="Hashimoto M."/>
            <person name="Noguchi M."/>
            <person name="Tsuchikane K."/>
            <person name="Ohji S."/>
            <person name="Yamazoe A."/>
            <person name="Ichikawa N."/>
            <person name="Kimura A."/>
            <person name="Fujita N."/>
        </authorList>
    </citation>
    <scope>NUCLEOTIDE SEQUENCE [LARGE SCALE GENOMIC DNA]</scope>
    <source>
        <strain evidence="4 5">NBRC 106054</strain>
    </source>
</reference>
<keyword evidence="1 2" id="KW-0597">Phosphoprotein</keyword>
<accession>A0A0E9N3R1</accession>
<dbReference type="Gene3D" id="3.40.50.2300">
    <property type="match status" value="1"/>
</dbReference>
<feature type="modified residue" description="4-aspartylphosphate" evidence="2">
    <location>
        <position position="51"/>
    </location>
</feature>
<protein>
    <submittedName>
        <fullName evidence="4">Putative two-component response regulator</fullName>
    </submittedName>
</protein>
<dbReference type="RefSeq" id="WP_052955878.1">
    <property type="nucleotide sequence ID" value="NZ_BBWV01000003.1"/>
</dbReference>
<dbReference type="PANTHER" id="PTHR44591">
    <property type="entry name" value="STRESS RESPONSE REGULATOR PROTEIN 1"/>
    <property type="match status" value="1"/>
</dbReference>
<dbReference type="AlphaFoldDB" id="A0A0E9N3R1"/>
<organism evidence="4 5">
    <name type="scientific">Flavihumibacter petaseus NBRC 106054</name>
    <dbReference type="NCBI Taxonomy" id="1220578"/>
    <lineage>
        <taxon>Bacteria</taxon>
        <taxon>Pseudomonadati</taxon>
        <taxon>Bacteroidota</taxon>
        <taxon>Chitinophagia</taxon>
        <taxon>Chitinophagales</taxon>
        <taxon>Chitinophagaceae</taxon>
        <taxon>Flavihumibacter</taxon>
    </lineage>
</organism>
<dbReference type="STRING" id="1220578.FPE01S_03_00340"/>
<dbReference type="GO" id="GO:0000160">
    <property type="term" value="P:phosphorelay signal transduction system"/>
    <property type="evidence" value="ECO:0007669"/>
    <property type="project" value="InterPro"/>
</dbReference>
<evidence type="ECO:0000259" key="3">
    <source>
        <dbReference type="PROSITE" id="PS50110"/>
    </source>
</evidence>
<dbReference type="PROSITE" id="PS50110">
    <property type="entry name" value="RESPONSE_REGULATORY"/>
    <property type="match status" value="1"/>
</dbReference>
<evidence type="ECO:0000313" key="5">
    <source>
        <dbReference type="Proteomes" id="UP000033121"/>
    </source>
</evidence>
<feature type="domain" description="Response regulatory" evidence="3">
    <location>
        <begin position="3"/>
        <end position="116"/>
    </location>
</feature>
<gene>
    <name evidence="4" type="ORF">FPE01S_03_00340</name>
</gene>
<evidence type="ECO:0000256" key="2">
    <source>
        <dbReference type="PROSITE-ProRule" id="PRU00169"/>
    </source>
</evidence>
<dbReference type="Pfam" id="PF00072">
    <property type="entry name" value="Response_reg"/>
    <property type="match status" value="1"/>
</dbReference>
<keyword evidence="5" id="KW-1185">Reference proteome</keyword>
<dbReference type="PANTHER" id="PTHR44591:SF3">
    <property type="entry name" value="RESPONSE REGULATORY DOMAIN-CONTAINING PROTEIN"/>
    <property type="match status" value="1"/>
</dbReference>
<proteinExistence type="predicted"/>
<dbReference type="EMBL" id="BBWV01000003">
    <property type="protein sequence ID" value="GAO43995.1"/>
    <property type="molecule type" value="Genomic_DNA"/>
</dbReference>